<protein>
    <submittedName>
        <fullName evidence="1">Uncharacterized protein</fullName>
    </submittedName>
</protein>
<gene>
    <name evidence="1" type="ORF">NVS88_17940</name>
</gene>
<organism evidence="1 2">
    <name type="scientific">Speluncibacter jeojiensis</name>
    <dbReference type="NCBI Taxonomy" id="2710754"/>
    <lineage>
        <taxon>Bacteria</taxon>
        <taxon>Bacillati</taxon>
        <taxon>Actinomycetota</taxon>
        <taxon>Actinomycetes</taxon>
        <taxon>Mycobacteriales</taxon>
        <taxon>Speluncibacteraceae</taxon>
        <taxon>Speluncibacter</taxon>
    </lineage>
</organism>
<dbReference type="RefSeq" id="WP_277830591.1">
    <property type="nucleotide sequence ID" value="NZ_JAAIVF010000001.1"/>
</dbReference>
<accession>A0A9X4M1T4</accession>
<proteinExistence type="predicted"/>
<evidence type="ECO:0000313" key="2">
    <source>
        <dbReference type="Proteomes" id="UP001152755"/>
    </source>
</evidence>
<sequence length="101" mass="10456">MGDKTLQVDRDVLQGLSNVLAAIAETVKGLPSTGLFEPAAKWVGVSAVGAAGKEIDGVVGAAVGLMRGRVSDMSQIAAQNRDDYAAAEARFEAELRKLRGA</sequence>
<dbReference type="AlphaFoldDB" id="A0A9X4M1T4"/>
<evidence type="ECO:0000313" key="1">
    <source>
        <dbReference type="EMBL" id="MDG3016440.1"/>
    </source>
</evidence>
<reference evidence="1" key="1">
    <citation type="submission" date="2022-08" db="EMBL/GenBank/DDBJ databases">
        <title>Genome analysis of Corynebacteriales strain.</title>
        <authorList>
            <person name="Lee S.D."/>
        </authorList>
    </citation>
    <scope>NUCLEOTIDE SEQUENCE</scope>
    <source>
        <strain evidence="1">D3-21</strain>
    </source>
</reference>
<comment type="caution">
    <text evidence="1">The sequence shown here is derived from an EMBL/GenBank/DDBJ whole genome shotgun (WGS) entry which is preliminary data.</text>
</comment>
<keyword evidence="2" id="KW-1185">Reference proteome</keyword>
<dbReference type="Proteomes" id="UP001152755">
    <property type="component" value="Unassembled WGS sequence"/>
</dbReference>
<name>A0A9X4M1T4_9ACTN</name>
<dbReference type="EMBL" id="JANRHA010000013">
    <property type="protein sequence ID" value="MDG3016440.1"/>
    <property type="molecule type" value="Genomic_DNA"/>
</dbReference>